<dbReference type="UniPathway" id="UPA00282"/>
<dbReference type="InterPro" id="IPR014292">
    <property type="entry name" value="Acyl_transf_WS/DGAT"/>
</dbReference>
<dbReference type="GO" id="GO:0019432">
    <property type="term" value="P:triglyceride biosynthetic process"/>
    <property type="evidence" value="ECO:0007669"/>
    <property type="project" value="UniProtKB-UniPathway"/>
</dbReference>
<comment type="pathway">
    <text evidence="2">Lipid metabolism.</text>
</comment>
<accession>A0A7W9PIX1</accession>
<evidence type="ECO:0000256" key="8">
    <source>
        <dbReference type="ARBA" id="ARBA00023098"/>
    </source>
</evidence>
<dbReference type="GO" id="GO:0051701">
    <property type="term" value="P:biological process involved in interaction with host"/>
    <property type="evidence" value="ECO:0007669"/>
    <property type="project" value="TreeGrafter"/>
</dbReference>
<evidence type="ECO:0000256" key="2">
    <source>
        <dbReference type="ARBA" id="ARBA00005189"/>
    </source>
</evidence>
<keyword evidence="5 11" id="KW-0444">Lipid biosynthesis</keyword>
<dbReference type="Pfam" id="PF03007">
    <property type="entry name" value="WS_DGAT_cat"/>
    <property type="match status" value="1"/>
</dbReference>
<dbReference type="InterPro" id="IPR009721">
    <property type="entry name" value="O-acyltransferase_WSD1_C"/>
</dbReference>
<keyword evidence="6 11" id="KW-0808">Transferase</keyword>
<evidence type="ECO:0000256" key="9">
    <source>
        <dbReference type="ARBA" id="ARBA00023315"/>
    </source>
</evidence>
<evidence type="ECO:0000256" key="4">
    <source>
        <dbReference type="ARBA" id="ARBA00013244"/>
    </source>
</evidence>
<evidence type="ECO:0000256" key="3">
    <source>
        <dbReference type="ARBA" id="ARBA00009587"/>
    </source>
</evidence>
<organism evidence="15 16">
    <name type="scientific">Nocardia transvalensis</name>
    <dbReference type="NCBI Taxonomy" id="37333"/>
    <lineage>
        <taxon>Bacteria</taxon>
        <taxon>Bacillati</taxon>
        <taxon>Actinomycetota</taxon>
        <taxon>Actinomycetes</taxon>
        <taxon>Mycobacteriales</taxon>
        <taxon>Nocardiaceae</taxon>
        <taxon>Nocardia</taxon>
    </lineage>
</organism>
<dbReference type="NCBIfam" id="TIGR02946">
    <property type="entry name" value="acyl_WS_DGAT"/>
    <property type="match status" value="1"/>
</dbReference>
<gene>
    <name evidence="15" type="ORF">BJY24_005647</name>
</gene>
<feature type="domain" description="O-acyltransferase WSD1-like N-terminal" evidence="13">
    <location>
        <begin position="18"/>
        <end position="265"/>
    </location>
</feature>
<dbReference type="InterPro" id="IPR045034">
    <property type="entry name" value="O-acyltransferase_WSD1-like"/>
</dbReference>
<evidence type="ECO:0000256" key="10">
    <source>
        <dbReference type="ARBA" id="ARBA00048109"/>
    </source>
</evidence>
<comment type="pathway">
    <text evidence="1 11">Glycerolipid metabolism; triacylglycerol biosynthesis.</text>
</comment>
<keyword evidence="9 11" id="KW-0012">Acyltransferase</keyword>
<keyword evidence="8 11" id="KW-0443">Lipid metabolism</keyword>
<dbReference type="EC" id="2.3.1.20" evidence="4 11"/>
<feature type="region of interest" description="Disordered" evidence="12">
    <location>
        <begin position="457"/>
        <end position="478"/>
    </location>
</feature>
<sequence length="478" mass="51906">MSSSPRWLPGQTVTMTELSPLDTGFMELEDTDRHISLGIGAVAIVAGPPPTRAEFRAGLERGLRRHPRLRQRVRRAPFDITAPVWEDDPNFDPAHHIRWTAVPRPGDEAALRELIATELTERLDRDHPLWQVVVVDHLADGRWAMMVKAHHSMVDGISGITLFESFCDATEPDTAAPVAGDASSSGAGPIGMLAHAVRLPYTLPRFAVGAVRALTPLVFAALAPAAESSLNGPIGTQRRYAVARTSLPELREIGAAFGVSVNDVAVSALAAAYRGLLLSRGEHPQPGMLRIVVPVSMRADRAKYALDNRVSAIIAEFPVEVENPLERLAAVHQRIARHRTRGEVEAEQSVLSLAERLPTGLVAWMVRTVFRFPQRGVGALATNVPGPRHPLTMDGRTVLEIWPCVPIALRVRTTVAILSYAERLTFGITGDYDTTPDIDVLASGIAAEVAVLAARARERPGRRGGDRSQVPMREGSSR</sequence>
<dbReference type="PANTHER" id="PTHR31650">
    <property type="entry name" value="O-ACYLTRANSFERASE (WSD1-LIKE) FAMILY PROTEIN"/>
    <property type="match status" value="1"/>
</dbReference>
<dbReference type="GO" id="GO:0006071">
    <property type="term" value="P:glycerol metabolic process"/>
    <property type="evidence" value="ECO:0007669"/>
    <property type="project" value="UniProtKB-KW"/>
</dbReference>
<proteinExistence type="inferred from homology"/>
<evidence type="ECO:0000256" key="1">
    <source>
        <dbReference type="ARBA" id="ARBA00004771"/>
    </source>
</evidence>
<keyword evidence="16" id="KW-1185">Reference proteome</keyword>
<evidence type="ECO:0000259" key="14">
    <source>
        <dbReference type="Pfam" id="PF06974"/>
    </source>
</evidence>
<dbReference type="Pfam" id="PF06974">
    <property type="entry name" value="WS_DGAT_C"/>
    <property type="match status" value="1"/>
</dbReference>
<evidence type="ECO:0000256" key="7">
    <source>
        <dbReference type="ARBA" id="ARBA00022798"/>
    </source>
</evidence>
<evidence type="ECO:0000256" key="6">
    <source>
        <dbReference type="ARBA" id="ARBA00022679"/>
    </source>
</evidence>
<dbReference type="InterPro" id="IPR004255">
    <property type="entry name" value="O-acyltransferase_WSD1_N"/>
</dbReference>
<dbReference type="Proteomes" id="UP000540412">
    <property type="component" value="Unassembled WGS sequence"/>
</dbReference>
<dbReference type="AlphaFoldDB" id="A0A7W9PIX1"/>
<reference evidence="15 16" key="1">
    <citation type="submission" date="2020-08" db="EMBL/GenBank/DDBJ databases">
        <title>Sequencing the genomes of 1000 actinobacteria strains.</title>
        <authorList>
            <person name="Klenk H.-P."/>
        </authorList>
    </citation>
    <scope>NUCLEOTIDE SEQUENCE [LARGE SCALE GENOMIC DNA]</scope>
    <source>
        <strain evidence="15 16">DSM 43582</strain>
    </source>
</reference>
<evidence type="ECO:0000259" key="13">
    <source>
        <dbReference type="Pfam" id="PF03007"/>
    </source>
</evidence>
<dbReference type="EMBL" id="JACHIT010000002">
    <property type="protein sequence ID" value="MBB5916735.1"/>
    <property type="molecule type" value="Genomic_DNA"/>
</dbReference>
<comment type="caution">
    <text evidence="15">The sequence shown here is derived from an EMBL/GenBank/DDBJ whole genome shotgun (WGS) entry which is preliminary data.</text>
</comment>
<evidence type="ECO:0000256" key="11">
    <source>
        <dbReference type="RuleBase" id="RU361241"/>
    </source>
</evidence>
<evidence type="ECO:0000313" key="16">
    <source>
        <dbReference type="Proteomes" id="UP000540412"/>
    </source>
</evidence>
<dbReference type="GO" id="GO:0001666">
    <property type="term" value="P:response to hypoxia"/>
    <property type="evidence" value="ECO:0007669"/>
    <property type="project" value="TreeGrafter"/>
</dbReference>
<dbReference type="InterPro" id="IPR023213">
    <property type="entry name" value="CAT-like_dom_sf"/>
</dbReference>
<keyword evidence="7 11" id="KW-0319">Glycerol metabolism</keyword>
<name>A0A7W9PIX1_9NOCA</name>
<comment type="catalytic activity">
    <reaction evidence="10 11">
        <text>an acyl-CoA + a 1,2-diacyl-sn-glycerol = a triacyl-sn-glycerol + CoA</text>
        <dbReference type="Rhea" id="RHEA:10868"/>
        <dbReference type="ChEBI" id="CHEBI:17815"/>
        <dbReference type="ChEBI" id="CHEBI:57287"/>
        <dbReference type="ChEBI" id="CHEBI:58342"/>
        <dbReference type="ChEBI" id="CHEBI:64615"/>
        <dbReference type="EC" id="2.3.1.20"/>
    </reaction>
</comment>
<dbReference type="RefSeq" id="WP_246829678.1">
    <property type="nucleotide sequence ID" value="NZ_JACHIT010000002.1"/>
</dbReference>
<protein>
    <recommendedName>
        <fullName evidence="4 11">Diacylglycerol O-acyltransferase</fullName>
        <ecNumber evidence="4 11">2.3.1.20</ecNumber>
    </recommendedName>
</protein>
<dbReference type="GO" id="GO:0005886">
    <property type="term" value="C:plasma membrane"/>
    <property type="evidence" value="ECO:0007669"/>
    <property type="project" value="TreeGrafter"/>
</dbReference>
<dbReference type="GO" id="GO:0004144">
    <property type="term" value="F:diacylglycerol O-acyltransferase activity"/>
    <property type="evidence" value="ECO:0007669"/>
    <property type="project" value="UniProtKB-EC"/>
</dbReference>
<dbReference type="GO" id="GO:0071731">
    <property type="term" value="P:response to nitric oxide"/>
    <property type="evidence" value="ECO:0007669"/>
    <property type="project" value="TreeGrafter"/>
</dbReference>
<dbReference type="PANTHER" id="PTHR31650:SF1">
    <property type="entry name" value="WAX ESTER SYNTHASE_DIACYLGLYCEROL ACYLTRANSFERASE 4-RELATED"/>
    <property type="match status" value="1"/>
</dbReference>
<dbReference type="SUPFAM" id="SSF52777">
    <property type="entry name" value="CoA-dependent acyltransferases"/>
    <property type="match status" value="1"/>
</dbReference>
<dbReference type="Gene3D" id="3.30.559.10">
    <property type="entry name" value="Chloramphenicol acetyltransferase-like domain"/>
    <property type="match status" value="1"/>
</dbReference>
<evidence type="ECO:0000256" key="5">
    <source>
        <dbReference type="ARBA" id="ARBA00022516"/>
    </source>
</evidence>
<feature type="compositionally biased region" description="Basic and acidic residues" evidence="12">
    <location>
        <begin position="457"/>
        <end position="466"/>
    </location>
</feature>
<evidence type="ECO:0000313" key="15">
    <source>
        <dbReference type="EMBL" id="MBB5916735.1"/>
    </source>
</evidence>
<comment type="similarity">
    <text evidence="3 11">Belongs to the long-chain O-acyltransferase family.</text>
</comment>
<evidence type="ECO:0000256" key="12">
    <source>
        <dbReference type="SAM" id="MobiDB-lite"/>
    </source>
</evidence>
<feature type="domain" description="O-acyltransferase WSD1 C-terminal" evidence="14">
    <location>
        <begin position="308"/>
        <end position="448"/>
    </location>
</feature>